<dbReference type="Gene3D" id="3.30.1330.60">
    <property type="entry name" value="OmpA-like domain"/>
    <property type="match status" value="1"/>
</dbReference>
<keyword evidence="1" id="KW-0132">Cell division</keyword>
<keyword evidence="6 8" id="KW-0449">Lipoprotein</keyword>
<feature type="signal peptide" evidence="10">
    <location>
        <begin position="1"/>
        <end position="19"/>
    </location>
</feature>
<dbReference type="GO" id="GO:0051301">
    <property type="term" value="P:cell division"/>
    <property type="evidence" value="ECO:0007669"/>
    <property type="project" value="UniProtKB-KW"/>
</dbReference>
<keyword evidence="2 8" id="KW-0732">Signal</keyword>
<dbReference type="InterPro" id="IPR039001">
    <property type="entry name" value="Pal"/>
</dbReference>
<dbReference type="SUPFAM" id="SSF103088">
    <property type="entry name" value="OmpA-like"/>
    <property type="match status" value="1"/>
</dbReference>
<accession>A0A6V8NCG5</accession>
<evidence type="ECO:0000256" key="4">
    <source>
        <dbReference type="ARBA" id="ARBA00023139"/>
    </source>
</evidence>
<evidence type="ECO:0000256" key="7">
    <source>
        <dbReference type="ARBA" id="ARBA00023306"/>
    </source>
</evidence>
<evidence type="ECO:0000256" key="1">
    <source>
        <dbReference type="ARBA" id="ARBA00022618"/>
    </source>
</evidence>
<dbReference type="InterPro" id="IPR050330">
    <property type="entry name" value="Bact_OuterMem_StrucFunc"/>
</dbReference>
<name>A0A6V8NCG5_9BACT</name>
<dbReference type="PROSITE" id="PS51123">
    <property type="entry name" value="OMPA_2"/>
    <property type="match status" value="1"/>
</dbReference>
<feature type="chain" id="PRO_5027839873" description="Peptidoglycan-associated lipoprotein" evidence="10">
    <location>
        <begin position="20"/>
        <end position="197"/>
    </location>
</feature>
<feature type="region of interest" description="Disordered" evidence="9">
    <location>
        <begin position="171"/>
        <end position="197"/>
    </location>
</feature>
<keyword evidence="13" id="KW-1185">Reference proteome</keyword>
<evidence type="ECO:0000256" key="2">
    <source>
        <dbReference type="ARBA" id="ARBA00022729"/>
    </source>
</evidence>
<evidence type="ECO:0000256" key="8">
    <source>
        <dbReference type="HAMAP-Rule" id="MF_02204"/>
    </source>
</evidence>
<comment type="similarity">
    <text evidence="8">Belongs to the Pal lipoprotein family.</text>
</comment>
<dbReference type="InterPro" id="IPR006665">
    <property type="entry name" value="OmpA-like"/>
</dbReference>
<evidence type="ECO:0000256" key="9">
    <source>
        <dbReference type="SAM" id="MobiDB-lite"/>
    </source>
</evidence>
<evidence type="ECO:0000256" key="3">
    <source>
        <dbReference type="ARBA" id="ARBA00023136"/>
    </source>
</evidence>
<dbReference type="Proteomes" id="UP000587586">
    <property type="component" value="Unassembled WGS sequence"/>
</dbReference>
<keyword evidence="4 8" id="KW-0564">Palmitate</keyword>
<dbReference type="HAMAP" id="MF_02204">
    <property type="entry name" value="Pal"/>
    <property type="match status" value="1"/>
</dbReference>
<evidence type="ECO:0000256" key="5">
    <source>
        <dbReference type="ARBA" id="ARBA00023237"/>
    </source>
</evidence>
<protein>
    <recommendedName>
        <fullName evidence="8">Peptidoglycan-associated lipoprotein</fullName>
        <shortName evidence="8">PAL</shortName>
    </recommendedName>
</protein>
<dbReference type="EMBL" id="BLXZ01000009">
    <property type="protein sequence ID" value="GFO70221.1"/>
    <property type="molecule type" value="Genomic_DNA"/>
</dbReference>
<evidence type="ECO:0000259" key="11">
    <source>
        <dbReference type="PROSITE" id="PS51123"/>
    </source>
</evidence>
<feature type="domain" description="OmpA-like" evidence="11">
    <location>
        <begin position="82"/>
        <end position="197"/>
    </location>
</feature>
<dbReference type="GO" id="GO:0009279">
    <property type="term" value="C:cell outer membrane"/>
    <property type="evidence" value="ECO:0007669"/>
    <property type="project" value="UniProtKB-SubCell"/>
</dbReference>
<dbReference type="PANTHER" id="PTHR30329">
    <property type="entry name" value="STATOR ELEMENT OF FLAGELLAR MOTOR COMPLEX"/>
    <property type="match status" value="1"/>
</dbReference>
<keyword evidence="3 8" id="KW-0472">Membrane</keyword>
<proteinExistence type="inferred from homology"/>
<sequence>MNGKAVGAVLLASGWLLMAGGCAKNQTVKKDEGIAPATTAAAPAPTVATAQPQPVSKVQNQPVQQPVVAQEQPVAKQVQPDQATTLEKGLNRIYFNFDSSNLSDQARTTLVGNAEVLKKIGSGKIRVEGNCDERGSDDYNLALGEKRAKEAVQYLSSLGIPAERLSTISYGKEKPVAQGHDEASWSKNRRDDFVVVP</sequence>
<dbReference type="PRINTS" id="PR01021">
    <property type="entry name" value="OMPADOMAIN"/>
</dbReference>
<evidence type="ECO:0000313" key="12">
    <source>
        <dbReference type="EMBL" id="GFO70221.1"/>
    </source>
</evidence>
<dbReference type="PANTHER" id="PTHR30329:SF21">
    <property type="entry name" value="LIPOPROTEIN YIAD-RELATED"/>
    <property type="match status" value="1"/>
</dbReference>
<comment type="caution">
    <text evidence="12">The sequence shown here is derived from an EMBL/GenBank/DDBJ whole genome shotgun (WGS) entry which is preliminary data.</text>
</comment>
<dbReference type="PROSITE" id="PS51257">
    <property type="entry name" value="PROKAR_LIPOPROTEIN"/>
    <property type="match status" value="1"/>
</dbReference>
<evidence type="ECO:0000256" key="10">
    <source>
        <dbReference type="SAM" id="SignalP"/>
    </source>
</evidence>
<dbReference type="NCBIfam" id="TIGR02802">
    <property type="entry name" value="Pal_lipo"/>
    <property type="match status" value="1"/>
</dbReference>
<gene>
    <name evidence="8" type="primary">pal</name>
    <name evidence="12" type="ORF">GMLC_38000</name>
</gene>
<dbReference type="InterPro" id="IPR014169">
    <property type="entry name" value="Pal_lipo_C"/>
</dbReference>
<dbReference type="CDD" id="cd07185">
    <property type="entry name" value="OmpA_C-like"/>
    <property type="match status" value="1"/>
</dbReference>
<keyword evidence="7" id="KW-0131">Cell cycle</keyword>
<evidence type="ECO:0000256" key="6">
    <source>
        <dbReference type="ARBA" id="ARBA00023288"/>
    </source>
</evidence>
<dbReference type="AlphaFoldDB" id="A0A6V8NCG5"/>
<keyword evidence="5 8" id="KW-0998">Cell outer membrane</keyword>
<reference evidence="13" key="1">
    <citation type="submission" date="2020-06" db="EMBL/GenBank/DDBJ databases">
        <title>Draft genomic sequecing of Geomonas sp. Red745.</title>
        <authorList>
            <person name="Itoh H."/>
            <person name="Xu Z.X."/>
            <person name="Ushijima N."/>
            <person name="Masuda Y."/>
            <person name="Shiratori Y."/>
            <person name="Senoo K."/>
        </authorList>
    </citation>
    <scope>NUCLEOTIDE SEQUENCE [LARGE SCALE GENOMIC DNA]</scope>
    <source>
        <strain evidence="13">Red745</strain>
    </source>
</reference>
<dbReference type="InterPro" id="IPR006664">
    <property type="entry name" value="OMP_bac"/>
</dbReference>
<comment type="subcellular location">
    <subcellularLocation>
        <location evidence="8">Cell outer membrane</location>
        <topology evidence="8">Lipid-anchor</topology>
    </subcellularLocation>
</comment>
<organism evidence="12 13">
    <name type="scientific">Geomonas limicola</name>
    <dbReference type="NCBI Taxonomy" id="2740186"/>
    <lineage>
        <taxon>Bacteria</taxon>
        <taxon>Pseudomonadati</taxon>
        <taxon>Thermodesulfobacteriota</taxon>
        <taxon>Desulfuromonadia</taxon>
        <taxon>Geobacterales</taxon>
        <taxon>Geobacteraceae</taxon>
        <taxon>Geomonas</taxon>
    </lineage>
</organism>
<dbReference type="RefSeq" id="WP_183362847.1">
    <property type="nucleotide sequence ID" value="NZ_BLXZ01000009.1"/>
</dbReference>
<evidence type="ECO:0000313" key="13">
    <source>
        <dbReference type="Proteomes" id="UP000587586"/>
    </source>
</evidence>
<dbReference type="InterPro" id="IPR036737">
    <property type="entry name" value="OmpA-like_sf"/>
</dbReference>
<dbReference type="Pfam" id="PF00691">
    <property type="entry name" value="OmpA"/>
    <property type="match status" value="1"/>
</dbReference>